<feature type="region of interest" description="Disordered" evidence="2">
    <location>
        <begin position="144"/>
        <end position="163"/>
    </location>
</feature>
<dbReference type="EC" id="3.1.3.16" evidence="4"/>
<keyword evidence="5" id="KW-1185">Reference proteome</keyword>
<keyword evidence="1 4" id="KW-0378">Hydrolase</keyword>
<reference evidence="5" key="1">
    <citation type="journal article" date="2019" name="Int. J. Syst. Evol. Microbiol.">
        <title>The Global Catalogue of Microorganisms (GCM) 10K type strain sequencing project: providing services to taxonomists for standard genome sequencing and annotation.</title>
        <authorList>
            <consortium name="The Broad Institute Genomics Platform"/>
            <consortium name="The Broad Institute Genome Sequencing Center for Infectious Disease"/>
            <person name="Wu L."/>
            <person name="Ma J."/>
        </authorList>
    </citation>
    <scope>NUCLEOTIDE SEQUENCE [LARGE SCALE GENOMIC DNA]</scope>
    <source>
        <strain evidence="5">CECT 7649</strain>
    </source>
</reference>
<gene>
    <name evidence="4" type="ORF">ACFQSB_23840</name>
</gene>
<sequence>MDRRPGTAEMLVRLLDDAHFAALEQIPALVAEHAARAGLYDVRVYLADLQQNVLRPLTALGEIAAKDKADTGDTAGTEEMAGGQMFAGEPGTEEVTELSVEGTLAGRVFQETRILSSAAPGGGTILWVPMLDGVERLGVIRAATRDPRDAPSHGDEATDAAAEELPRETGFAYREAAESLASLVALLVISKRPYSDSYARLVRRKPMNVAAEMQWNLTPPLTFANETMVIGAVLEPAYEIGGDAFDYAIAGDVVHLAIFDAMGHDTSAGLTANLAVAACRNHRRQGAGLVETSENVERVLIEEFGRGVRFVTAIMAHLDLTTGLLTWVNRGHHPPVVIRDGRWTSTLECPPSHPLGLDLGIPVTLCREQLEPGDRLLLYTDGITEARNRHGQEFGLHHFVDFIIRHNAAGLAVPETLRRLIRNVLDYHSGELQDDATVLLAEWRGGGARRLAPRA</sequence>
<dbReference type="Pfam" id="PF07228">
    <property type="entry name" value="SpoIIE"/>
    <property type="match status" value="1"/>
</dbReference>
<proteinExistence type="predicted"/>
<dbReference type="SUPFAM" id="SSF81606">
    <property type="entry name" value="PP2C-like"/>
    <property type="match status" value="1"/>
</dbReference>
<evidence type="ECO:0000256" key="2">
    <source>
        <dbReference type="SAM" id="MobiDB-lite"/>
    </source>
</evidence>
<organism evidence="4 5">
    <name type="scientific">Sphaerisporangium rhizosphaerae</name>
    <dbReference type="NCBI Taxonomy" id="2269375"/>
    <lineage>
        <taxon>Bacteria</taxon>
        <taxon>Bacillati</taxon>
        <taxon>Actinomycetota</taxon>
        <taxon>Actinomycetes</taxon>
        <taxon>Streptosporangiales</taxon>
        <taxon>Streptosporangiaceae</taxon>
        <taxon>Sphaerisporangium</taxon>
    </lineage>
</organism>
<evidence type="ECO:0000256" key="1">
    <source>
        <dbReference type="ARBA" id="ARBA00022801"/>
    </source>
</evidence>
<evidence type="ECO:0000313" key="5">
    <source>
        <dbReference type="Proteomes" id="UP001596496"/>
    </source>
</evidence>
<dbReference type="Proteomes" id="UP001596496">
    <property type="component" value="Unassembled WGS sequence"/>
</dbReference>
<dbReference type="SMART" id="SM00331">
    <property type="entry name" value="PP2C_SIG"/>
    <property type="match status" value="1"/>
</dbReference>
<feature type="compositionally biased region" description="Basic and acidic residues" evidence="2">
    <location>
        <begin position="144"/>
        <end position="156"/>
    </location>
</feature>
<evidence type="ECO:0000259" key="3">
    <source>
        <dbReference type="SMART" id="SM00331"/>
    </source>
</evidence>
<name>A0ABW2PDK5_9ACTN</name>
<dbReference type="InterPro" id="IPR036457">
    <property type="entry name" value="PPM-type-like_dom_sf"/>
</dbReference>
<protein>
    <submittedName>
        <fullName evidence="4">PP2C family protein-serine/threonine phosphatase</fullName>
        <ecNumber evidence="4">3.1.3.16</ecNumber>
    </submittedName>
</protein>
<dbReference type="PANTHER" id="PTHR43156">
    <property type="entry name" value="STAGE II SPORULATION PROTEIN E-RELATED"/>
    <property type="match status" value="1"/>
</dbReference>
<dbReference type="GO" id="GO:0004722">
    <property type="term" value="F:protein serine/threonine phosphatase activity"/>
    <property type="evidence" value="ECO:0007669"/>
    <property type="project" value="UniProtKB-EC"/>
</dbReference>
<dbReference type="InterPro" id="IPR001932">
    <property type="entry name" value="PPM-type_phosphatase-like_dom"/>
</dbReference>
<dbReference type="EMBL" id="JBHTCG010000017">
    <property type="protein sequence ID" value="MFC7385261.1"/>
    <property type="molecule type" value="Genomic_DNA"/>
</dbReference>
<dbReference type="RefSeq" id="WP_380829297.1">
    <property type="nucleotide sequence ID" value="NZ_JBHTCG010000017.1"/>
</dbReference>
<dbReference type="PANTHER" id="PTHR43156:SF2">
    <property type="entry name" value="STAGE II SPORULATION PROTEIN E"/>
    <property type="match status" value="1"/>
</dbReference>
<dbReference type="Gene3D" id="3.60.40.10">
    <property type="entry name" value="PPM-type phosphatase domain"/>
    <property type="match status" value="1"/>
</dbReference>
<dbReference type="InterPro" id="IPR052016">
    <property type="entry name" value="Bact_Sigma-Reg"/>
</dbReference>
<accession>A0ABW2PDK5</accession>
<comment type="caution">
    <text evidence="4">The sequence shown here is derived from an EMBL/GenBank/DDBJ whole genome shotgun (WGS) entry which is preliminary data.</text>
</comment>
<feature type="domain" description="PPM-type phosphatase" evidence="3">
    <location>
        <begin position="225"/>
        <end position="443"/>
    </location>
</feature>
<evidence type="ECO:0000313" key="4">
    <source>
        <dbReference type="EMBL" id="MFC7385261.1"/>
    </source>
</evidence>